<evidence type="ECO:0000259" key="6">
    <source>
        <dbReference type="Pfam" id="PF01915"/>
    </source>
</evidence>
<dbReference type="InterPro" id="IPR036881">
    <property type="entry name" value="Glyco_hydro_3_C_sf"/>
</dbReference>
<dbReference type="GO" id="GO:0045493">
    <property type="term" value="P:xylan catabolic process"/>
    <property type="evidence" value="ECO:0007669"/>
    <property type="project" value="InterPro"/>
</dbReference>
<dbReference type="SUPFAM" id="SSF51445">
    <property type="entry name" value="(Trans)glycosidases"/>
    <property type="match status" value="1"/>
</dbReference>
<dbReference type="Gene3D" id="3.20.20.300">
    <property type="entry name" value="Glycoside hydrolase, family 3, N-terminal domain"/>
    <property type="match status" value="1"/>
</dbReference>
<comment type="caution">
    <text evidence="7">The sequence shown here is derived from an EMBL/GenBank/DDBJ whole genome shotgun (WGS) entry which is preliminary data.</text>
</comment>
<feature type="chain" id="PRO_5019529895" evidence="4">
    <location>
        <begin position="22"/>
        <end position="464"/>
    </location>
</feature>
<evidence type="ECO:0000256" key="3">
    <source>
        <dbReference type="ARBA" id="ARBA00023295"/>
    </source>
</evidence>
<sequence length="464" mass="51597">MATGFRFLLFCLSMLSVASWAVSTGQSRLLMDDFVGEYGDLAKNYTYVCDESRYALLGLDMKSFAFCDKSLSYKERAKDLVSRMTLQEKVMQSVHTASGVRRLGLPEYSWWSEALHGISNLGPGVFFDETIPGATSLPTVILSTAAFNQTLWKTLGRVVSTEGRAMYNLGHAGLTFWSPNINVVRDTRWGRTQETSGEDPFIVGEFAVNYVRGLQDVEGTENVTDLNSRPLKVSSCCKHYAAYDIDSWLNVDRHTFDARVSEQDMKETFVSPFERCVREGDVSSVMCSFNKINGIPPCSDPRLLKGVIRDEWDLHGYIVSDCYGLEVIVDNQNYLNDSKVDAVAKTLQAGLDLECGHYYTDALNESVLTGKVSQYELDRALKNIYVLLMRVGYFDGIPAYESLGLKDICAADHIELAREAARQGIVLLKNDYEVLPLKPGKKIALVGPHANATEVMIGNYAGAV</sequence>
<dbReference type="PANTHER" id="PTHR42721">
    <property type="entry name" value="SUGAR HYDROLASE-RELATED"/>
    <property type="match status" value="1"/>
</dbReference>
<dbReference type="Pfam" id="PF01915">
    <property type="entry name" value="Glyco_hydro_3_C"/>
    <property type="match status" value="1"/>
</dbReference>
<dbReference type="InterPro" id="IPR044993">
    <property type="entry name" value="BXL"/>
</dbReference>
<keyword evidence="3" id="KW-0326">Glycosidase</keyword>
<dbReference type="Gene3D" id="3.40.50.1700">
    <property type="entry name" value="Glycoside hydrolase family 3 C-terminal domain"/>
    <property type="match status" value="1"/>
</dbReference>
<evidence type="ECO:0000256" key="1">
    <source>
        <dbReference type="ARBA" id="ARBA00022729"/>
    </source>
</evidence>
<keyword evidence="1 4" id="KW-0732">Signal</keyword>
<dbReference type="EMBL" id="QGNW01001103">
    <property type="protein sequence ID" value="RVW55962.1"/>
    <property type="molecule type" value="Genomic_DNA"/>
</dbReference>
<dbReference type="FunFam" id="3.20.20.300:FF:000010">
    <property type="entry name" value="Putative beta-D-xylosidase 5"/>
    <property type="match status" value="1"/>
</dbReference>
<feature type="domain" description="Glycoside hydrolase family 3 N-terminal" evidence="5">
    <location>
        <begin position="133"/>
        <end position="384"/>
    </location>
</feature>
<dbReference type="InterPro" id="IPR001764">
    <property type="entry name" value="Glyco_hydro_3_N"/>
</dbReference>
<dbReference type="GO" id="GO:0009044">
    <property type="term" value="F:xylan 1,4-beta-xylosidase activity"/>
    <property type="evidence" value="ECO:0007669"/>
    <property type="project" value="InterPro"/>
</dbReference>
<proteinExistence type="predicted"/>
<dbReference type="InterPro" id="IPR017853">
    <property type="entry name" value="GH"/>
</dbReference>
<reference evidence="7 8" key="1">
    <citation type="journal article" date="2018" name="PLoS Genet.">
        <title>Population sequencing reveals clonal diversity and ancestral inbreeding in the grapevine cultivar Chardonnay.</title>
        <authorList>
            <person name="Roach M.J."/>
            <person name="Johnson D.L."/>
            <person name="Bohlmann J."/>
            <person name="van Vuuren H.J."/>
            <person name="Jones S.J."/>
            <person name="Pretorius I.S."/>
            <person name="Schmidt S.A."/>
            <person name="Borneman A.R."/>
        </authorList>
    </citation>
    <scope>NUCLEOTIDE SEQUENCE [LARGE SCALE GENOMIC DNA]</scope>
    <source>
        <strain evidence="8">cv. Chardonnay</strain>
        <tissue evidence="7">Leaf</tissue>
    </source>
</reference>
<dbReference type="InterPro" id="IPR036962">
    <property type="entry name" value="Glyco_hydro_3_N_sf"/>
</dbReference>
<evidence type="ECO:0000256" key="4">
    <source>
        <dbReference type="SAM" id="SignalP"/>
    </source>
</evidence>
<dbReference type="OrthoDB" id="47059at2759"/>
<feature type="signal peptide" evidence="4">
    <location>
        <begin position="1"/>
        <end position="21"/>
    </location>
</feature>
<dbReference type="AlphaFoldDB" id="A0A438F8E2"/>
<dbReference type="PANTHER" id="PTHR42721:SF11">
    <property type="entry name" value="BETA-D-XYLOSIDASE 5-RELATED"/>
    <property type="match status" value="1"/>
</dbReference>
<gene>
    <name evidence="7" type="primary">BXL5_7</name>
    <name evidence="7" type="ORF">CK203_078814</name>
</gene>
<dbReference type="Pfam" id="PF00933">
    <property type="entry name" value="Glyco_hydro_3"/>
    <property type="match status" value="1"/>
</dbReference>
<dbReference type="Proteomes" id="UP000288805">
    <property type="component" value="Unassembled WGS sequence"/>
</dbReference>
<dbReference type="InterPro" id="IPR002772">
    <property type="entry name" value="Glyco_hydro_3_C"/>
</dbReference>
<feature type="domain" description="Glycoside hydrolase family 3 C-terminal" evidence="6">
    <location>
        <begin position="425"/>
        <end position="463"/>
    </location>
</feature>
<evidence type="ECO:0000313" key="7">
    <source>
        <dbReference type="EMBL" id="RVW55962.1"/>
    </source>
</evidence>
<evidence type="ECO:0000313" key="8">
    <source>
        <dbReference type="Proteomes" id="UP000288805"/>
    </source>
</evidence>
<evidence type="ECO:0000256" key="2">
    <source>
        <dbReference type="ARBA" id="ARBA00022801"/>
    </source>
</evidence>
<name>A0A438F8E2_VITVI</name>
<keyword evidence="2" id="KW-0378">Hydrolase</keyword>
<dbReference type="SUPFAM" id="SSF52279">
    <property type="entry name" value="Beta-D-glucan exohydrolase, C-terminal domain"/>
    <property type="match status" value="1"/>
</dbReference>
<evidence type="ECO:0000259" key="5">
    <source>
        <dbReference type="Pfam" id="PF00933"/>
    </source>
</evidence>
<accession>A0A438F8E2</accession>
<protein>
    <submittedName>
        <fullName evidence="7">Putative beta-D-xylosidase 5</fullName>
    </submittedName>
</protein>
<organism evidence="7 8">
    <name type="scientific">Vitis vinifera</name>
    <name type="common">Grape</name>
    <dbReference type="NCBI Taxonomy" id="29760"/>
    <lineage>
        <taxon>Eukaryota</taxon>
        <taxon>Viridiplantae</taxon>
        <taxon>Streptophyta</taxon>
        <taxon>Embryophyta</taxon>
        <taxon>Tracheophyta</taxon>
        <taxon>Spermatophyta</taxon>
        <taxon>Magnoliopsida</taxon>
        <taxon>eudicotyledons</taxon>
        <taxon>Gunneridae</taxon>
        <taxon>Pentapetalae</taxon>
        <taxon>rosids</taxon>
        <taxon>Vitales</taxon>
        <taxon>Vitaceae</taxon>
        <taxon>Viteae</taxon>
        <taxon>Vitis</taxon>
    </lineage>
</organism>